<dbReference type="AlphaFoldDB" id="A0A494XXE5"/>
<accession>A0A494XXE5</accession>
<evidence type="ECO:0000313" key="2">
    <source>
        <dbReference type="Proteomes" id="UP000282076"/>
    </source>
</evidence>
<evidence type="ECO:0000313" key="1">
    <source>
        <dbReference type="EMBL" id="RKP54394.1"/>
    </source>
</evidence>
<reference evidence="1 2" key="1">
    <citation type="submission" date="2018-10" db="EMBL/GenBank/DDBJ databases">
        <title>Cohnella sp. M2MS4P-1, whole genome shotgun sequence.</title>
        <authorList>
            <person name="Tuo L."/>
        </authorList>
    </citation>
    <scope>NUCLEOTIDE SEQUENCE [LARGE SCALE GENOMIC DNA]</scope>
    <source>
        <strain evidence="1 2">M2MS4P-1</strain>
    </source>
</reference>
<dbReference type="EMBL" id="RBZM01000005">
    <property type="protein sequence ID" value="RKP54394.1"/>
    <property type="molecule type" value="Genomic_DNA"/>
</dbReference>
<proteinExistence type="predicted"/>
<name>A0A494XXE5_9BACL</name>
<gene>
    <name evidence="1" type="ORF">D7Z26_13660</name>
</gene>
<sequence>MRQTNVIDIVVHRDLAVLLDQFAQIWRGEAHFIRNRIERQRRIGEISLDNPIEVFEQIDAWKATNKIL</sequence>
<dbReference type="Proteomes" id="UP000282076">
    <property type="component" value="Unassembled WGS sequence"/>
</dbReference>
<protein>
    <submittedName>
        <fullName evidence="1">Uncharacterized protein</fullName>
    </submittedName>
</protein>
<organism evidence="1 2">
    <name type="scientific">Cohnella endophytica</name>
    <dbReference type="NCBI Taxonomy" id="2419778"/>
    <lineage>
        <taxon>Bacteria</taxon>
        <taxon>Bacillati</taxon>
        <taxon>Bacillota</taxon>
        <taxon>Bacilli</taxon>
        <taxon>Bacillales</taxon>
        <taxon>Paenibacillaceae</taxon>
        <taxon>Cohnella</taxon>
    </lineage>
</organism>
<keyword evidence="2" id="KW-1185">Reference proteome</keyword>
<comment type="caution">
    <text evidence="1">The sequence shown here is derived from an EMBL/GenBank/DDBJ whole genome shotgun (WGS) entry which is preliminary data.</text>
</comment>